<evidence type="ECO:0000256" key="8">
    <source>
        <dbReference type="ARBA" id="ARBA00022840"/>
    </source>
</evidence>
<feature type="transmembrane region" description="Helical" evidence="11">
    <location>
        <begin position="27"/>
        <end position="45"/>
    </location>
</feature>
<keyword evidence="6 11" id="KW-0812">Transmembrane</keyword>
<keyword evidence="8 14" id="KW-0067">ATP-binding</keyword>
<keyword evidence="10 11" id="KW-0472">Membrane</keyword>
<dbReference type="Pfam" id="PF00005">
    <property type="entry name" value="ABC_tran"/>
    <property type="match status" value="1"/>
</dbReference>
<dbReference type="GO" id="GO:0005524">
    <property type="term" value="F:ATP binding"/>
    <property type="evidence" value="ECO:0007669"/>
    <property type="project" value="UniProtKB-KW"/>
</dbReference>
<feature type="transmembrane region" description="Helical" evidence="11">
    <location>
        <begin position="84"/>
        <end position="110"/>
    </location>
</feature>
<organism evidence="14 15">
    <name type="scientific">Streptomyces daghestanicus</name>
    <dbReference type="NCBI Taxonomy" id="66885"/>
    <lineage>
        <taxon>Bacteria</taxon>
        <taxon>Bacillati</taxon>
        <taxon>Actinomycetota</taxon>
        <taxon>Actinomycetes</taxon>
        <taxon>Kitasatosporales</taxon>
        <taxon>Streptomycetaceae</taxon>
        <taxon>Streptomyces</taxon>
    </lineage>
</organism>
<comment type="similarity">
    <text evidence="11">Belongs to the binding-protein-dependent transport system permease family.</text>
</comment>
<evidence type="ECO:0000256" key="9">
    <source>
        <dbReference type="ARBA" id="ARBA00022989"/>
    </source>
</evidence>
<keyword evidence="15" id="KW-1185">Reference proteome</keyword>
<dbReference type="Pfam" id="PF08352">
    <property type="entry name" value="oligo_HPY"/>
    <property type="match status" value="1"/>
</dbReference>
<dbReference type="CDD" id="cd03257">
    <property type="entry name" value="ABC_NikE_OppD_transporters"/>
    <property type="match status" value="1"/>
</dbReference>
<dbReference type="SMART" id="SM00382">
    <property type="entry name" value="AAA"/>
    <property type="match status" value="1"/>
</dbReference>
<dbReference type="InterPro" id="IPR050388">
    <property type="entry name" value="ABC_Ni/Peptide_Import"/>
</dbReference>
<evidence type="ECO:0000256" key="6">
    <source>
        <dbReference type="ARBA" id="ARBA00022692"/>
    </source>
</evidence>
<dbReference type="PROSITE" id="PS50928">
    <property type="entry name" value="ABC_TM1"/>
    <property type="match status" value="1"/>
</dbReference>
<name>A0ABQ3PZJ1_9ACTN</name>
<evidence type="ECO:0000256" key="2">
    <source>
        <dbReference type="ARBA" id="ARBA00004202"/>
    </source>
</evidence>
<evidence type="ECO:0000256" key="7">
    <source>
        <dbReference type="ARBA" id="ARBA00022741"/>
    </source>
</evidence>
<dbReference type="PROSITE" id="PS50893">
    <property type="entry name" value="ABC_TRANSPORTER_2"/>
    <property type="match status" value="1"/>
</dbReference>
<dbReference type="NCBIfam" id="TIGR01727">
    <property type="entry name" value="oligo_HPY"/>
    <property type="match status" value="1"/>
</dbReference>
<dbReference type="RefSeq" id="WP_190078300.1">
    <property type="nucleotide sequence ID" value="NZ_BMTC01000035.1"/>
</dbReference>
<proteinExistence type="inferred from homology"/>
<accession>A0ABQ3PZJ1</accession>
<dbReference type="Proteomes" id="UP001052655">
    <property type="component" value="Unassembled WGS sequence"/>
</dbReference>
<feature type="domain" description="ABC transmembrane type-1" evidence="13">
    <location>
        <begin position="82"/>
        <end position="272"/>
    </location>
</feature>
<comment type="similarity">
    <text evidence="3">Belongs to the ABC transporter superfamily.</text>
</comment>
<dbReference type="PANTHER" id="PTHR43297:SF2">
    <property type="entry name" value="DIPEPTIDE TRANSPORT ATP-BINDING PROTEIN DPPD"/>
    <property type="match status" value="1"/>
</dbReference>
<evidence type="ECO:0000256" key="11">
    <source>
        <dbReference type="RuleBase" id="RU363032"/>
    </source>
</evidence>
<dbReference type="InterPro" id="IPR017871">
    <property type="entry name" value="ABC_transporter-like_CS"/>
</dbReference>
<keyword evidence="7" id="KW-0547">Nucleotide-binding</keyword>
<dbReference type="CDD" id="cd06261">
    <property type="entry name" value="TM_PBP2"/>
    <property type="match status" value="1"/>
</dbReference>
<dbReference type="InterPro" id="IPR027417">
    <property type="entry name" value="P-loop_NTPase"/>
</dbReference>
<dbReference type="PROSITE" id="PS00211">
    <property type="entry name" value="ABC_TRANSPORTER_1"/>
    <property type="match status" value="1"/>
</dbReference>
<evidence type="ECO:0000259" key="12">
    <source>
        <dbReference type="PROSITE" id="PS50893"/>
    </source>
</evidence>
<evidence type="ECO:0000256" key="1">
    <source>
        <dbReference type="ARBA" id="ARBA00004141"/>
    </source>
</evidence>
<evidence type="ECO:0000256" key="5">
    <source>
        <dbReference type="ARBA" id="ARBA00022475"/>
    </source>
</evidence>
<feature type="transmembrane region" description="Helical" evidence="11">
    <location>
        <begin position="131"/>
        <end position="156"/>
    </location>
</feature>
<dbReference type="SUPFAM" id="SSF161098">
    <property type="entry name" value="MetI-like"/>
    <property type="match status" value="1"/>
</dbReference>
<evidence type="ECO:0000259" key="13">
    <source>
        <dbReference type="PROSITE" id="PS50928"/>
    </source>
</evidence>
<dbReference type="Pfam" id="PF00528">
    <property type="entry name" value="BPD_transp_1"/>
    <property type="match status" value="1"/>
</dbReference>
<dbReference type="EMBL" id="BNDX01000008">
    <property type="protein sequence ID" value="GHI30446.1"/>
    <property type="molecule type" value="Genomic_DNA"/>
</dbReference>
<dbReference type="InterPro" id="IPR013563">
    <property type="entry name" value="Oligopep_ABC_C"/>
</dbReference>
<sequence length="657" mass="69158">MFTTGRLAKKLSRPGIALRSLPTTSRIALGVLVVVVLGAVLAPLLTQDPLTTGVPVQAPGGDHWFGTDRAGRDVFARVVHGSRYSLVIGLGATAVALIAGALLGALAATSRKLGDESVMRTLDVVMSFPPIALAAVLVAVFGTSIPVIIFTVAFVYTPSLARVVRANVLAQYGEDYVAAEKVIGARRGYIVLRHVAVNCMAPVMVFATVMVAEAIIFEASLSFIGAGVQDPDPSWGSVLAYGRQILLAGGWWATFFPGLALLITVLALNILSEGLTDASAAPRSARAAVPATATTAPDPVEAAATVDIDAALARLARHLDATEPTITPVREDADALLVVRDLAIRFPDRYGETAVVDRLNLTVHEGETLGLVGESGCGKSITSLAVMGLLARNAQVSGEILYRGRDLLKLPPKERRALMGPEIAMVYQDALSSLNPSVLVGTQLKQLTSRGGTKTPAELLELVGLSPERTLRSYPHELSGGQRQRVLIAMALSRSPRLLIADEPTTALDVTVQAQVVELLIKLRDELGFAMVLVSHDLALVGDLSHRVAVMYAGRLAEVGDIRSVLTDPAHHYSRGLLGSVVSLEAGADRLHQIRGVVPPPQGFGEGCRFAGRCGAATEICRTTTPVITLRGTAEEHGFACHHPAGTAAKKLEGSAL</sequence>
<keyword evidence="5" id="KW-1003">Cell membrane</keyword>
<dbReference type="InterPro" id="IPR035906">
    <property type="entry name" value="MetI-like_sf"/>
</dbReference>
<feature type="transmembrane region" description="Helical" evidence="11">
    <location>
        <begin position="203"/>
        <end position="224"/>
    </location>
</feature>
<dbReference type="PANTHER" id="PTHR43297">
    <property type="entry name" value="OLIGOPEPTIDE TRANSPORT ATP-BINDING PROTEIN APPD"/>
    <property type="match status" value="1"/>
</dbReference>
<feature type="transmembrane region" description="Helical" evidence="11">
    <location>
        <begin position="245"/>
        <end position="271"/>
    </location>
</feature>
<feature type="domain" description="ABC transporter" evidence="12">
    <location>
        <begin position="339"/>
        <end position="578"/>
    </location>
</feature>
<evidence type="ECO:0000256" key="3">
    <source>
        <dbReference type="ARBA" id="ARBA00005417"/>
    </source>
</evidence>
<reference evidence="14" key="1">
    <citation type="submission" date="2024-05" db="EMBL/GenBank/DDBJ databases">
        <title>Whole genome shotgun sequence of Streptomyces daghestanicus NBRC 12762.</title>
        <authorList>
            <person name="Komaki H."/>
            <person name="Tamura T."/>
        </authorList>
    </citation>
    <scope>NUCLEOTIDE SEQUENCE</scope>
    <source>
        <strain evidence="14">NBRC 12762</strain>
    </source>
</reference>
<keyword evidence="9 11" id="KW-1133">Transmembrane helix</keyword>
<comment type="subcellular location">
    <subcellularLocation>
        <location evidence="11">Cell membrane</location>
        <topology evidence="11">Multi-pass membrane protein</topology>
    </subcellularLocation>
    <subcellularLocation>
        <location evidence="2">Cell membrane</location>
        <topology evidence="2">Peripheral membrane protein</topology>
    </subcellularLocation>
    <subcellularLocation>
        <location evidence="1">Membrane</location>
        <topology evidence="1">Multi-pass membrane protein</topology>
    </subcellularLocation>
</comment>
<evidence type="ECO:0000313" key="14">
    <source>
        <dbReference type="EMBL" id="GHI30446.1"/>
    </source>
</evidence>
<gene>
    <name evidence="14" type="ORF">Sdagh_21760</name>
</gene>
<protein>
    <submittedName>
        <fullName evidence="14">ABC transporter ATP-binding protein</fullName>
    </submittedName>
</protein>
<dbReference type="SUPFAM" id="SSF52540">
    <property type="entry name" value="P-loop containing nucleoside triphosphate hydrolases"/>
    <property type="match status" value="1"/>
</dbReference>
<dbReference type="InterPro" id="IPR003593">
    <property type="entry name" value="AAA+_ATPase"/>
</dbReference>
<dbReference type="InterPro" id="IPR000515">
    <property type="entry name" value="MetI-like"/>
</dbReference>
<comment type="caution">
    <text evidence="14">The sequence shown here is derived from an EMBL/GenBank/DDBJ whole genome shotgun (WGS) entry which is preliminary data.</text>
</comment>
<evidence type="ECO:0000313" key="15">
    <source>
        <dbReference type="Proteomes" id="UP001052655"/>
    </source>
</evidence>
<dbReference type="Gene3D" id="3.40.50.300">
    <property type="entry name" value="P-loop containing nucleotide triphosphate hydrolases"/>
    <property type="match status" value="1"/>
</dbReference>
<keyword evidence="4 11" id="KW-0813">Transport</keyword>
<evidence type="ECO:0000256" key="10">
    <source>
        <dbReference type="ARBA" id="ARBA00023136"/>
    </source>
</evidence>
<evidence type="ECO:0000256" key="4">
    <source>
        <dbReference type="ARBA" id="ARBA00022448"/>
    </source>
</evidence>
<dbReference type="Gene3D" id="1.10.3720.10">
    <property type="entry name" value="MetI-like"/>
    <property type="match status" value="1"/>
</dbReference>
<dbReference type="InterPro" id="IPR003439">
    <property type="entry name" value="ABC_transporter-like_ATP-bd"/>
</dbReference>